<evidence type="ECO:0000256" key="8">
    <source>
        <dbReference type="ARBA" id="ARBA00023288"/>
    </source>
</evidence>
<keyword evidence="6" id="KW-0732">Signal</keyword>
<keyword evidence="7 9" id="KW-1015">Disulfide bond</keyword>
<feature type="compositionally biased region" description="Basic and acidic residues" evidence="10">
    <location>
        <begin position="103"/>
        <end position="118"/>
    </location>
</feature>
<keyword evidence="5" id="KW-0472">Membrane</keyword>
<accession>S8B4D0</accession>
<comment type="subcellular location">
    <subcellularLocation>
        <location evidence="1">Membrane</location>
        <topology evidence="1">Lipid-anchor</topology>
        <topology evidence="1">GPI-anchor</topology>
    </subcellularLocation>
    <subcellularLocation>
        <location evidence="2">Secreted</location>
    </subcellularLocation>
</comment>
<evidence type="ECO:0000256" key="2">
    <source>
        <dbReference type="ARBA" id="ARBA00004613"/>
    </source>
</evidence>
<keyword evidence="13" id="KW-1185">Reference proteome</keyword>
<dbReference type="HOGENOM" id="CLU_1896934_0_0_1"/>
<feature type="domain" description="CFEM" evidence="11">
    <location>
        <begin position="1"/>
        <end position="99"/>
    </location>
</feature>
<keyword evidence="9" id="KW-0349">Heme</keyword>
<evidence type="ECO:0000256" key="1">
    <source>
        <dbReference type="ARBA" id="ARBA00004589"/>
    </source>
</evidence>
<dbReference type="GO" id="GO:0098552">
    <property type="term" value="C:side of membrane"/>
    <property type="evidence" value="ECO:0007669"/>
    <property type="project" value="UniProtKB-KW"/>
</dbReference>
<evidence type="ECO:0000313" key="12">
    <source>
        <dbReference type="EMBL" id="EPS29377.1"/>
    </source>
</evidence>
<evidence type="ECO:0000256" key="7">
    <source>
        <dbReference type="ARBA" id="ARBA00023157"/>
    </source>
</evidence>
<dbReference type="SMART" id="SM00747">
    <property type="entry name" value="CFEM"/>
    <property type="match status" value="1"/>
</dbReference>
<dbReference type="InterPro" id="IPR008427">
    <property type="entry name" value="Extracellular_membr_CFEM_dom"/>
</dbReference>
<keyword evidence="8" id="KW-0449">Lipoprotein</keyword>
<comment type="caution">
    <text evidence="9">Lacks conserved residue(s) required for the propagation of feature annotation.</text>
</comment>
<keyword evidence="5" id="KW-0325">Glycoprotein</keyword>
<evidence type="ECO:0000259" key="11">
    <source>
        <dbReference type="PROSITE" id="PS52012"/>
    </source>
</evidence>
<name>S8B4D0_PENO1</name>
<evidence type="ECO:0000256" key="3">
    <source>
        <dbReference type="ARBA" id="ARBA00010031"/>
    </source>
</evidence>
<evidence type="ECO:0000256" key="6">
    <source>
        <dbReference type="ARBA" id="ARBA00022729"/>
    </source>
</evidence>
<proteinExistence type="inferred from homology"/>
<gene>
    <name evidence="12" type="ORF">PDE_04326</name>
</gene>
<dbReference type="PROSITE" id="PS52012">
    <property type="entry name" value="CFEM"/>
    <property type="match status" value="1"/>
</dbReference>
<dbReference type="GO" id="GO:0005576">
    <property type="term" value="C:extracellular region"/>
    <property type="evidence" value="ECO:0007669"/>
    <property type="project" value="UniProtKB-SubCell"/>
</dbReference>
<evidence type="ECO:0000256" key="9">
    <source>
        <dbReference type="PROSITE-ProRule" id="PRU01356"/>
    </source>
</evidence>
<keyword evidence="5" id="KW-0336">GPI-anchor</keyword>
<dbReference type="OrthoDB" id="4505683at2759"/>
<keyword evidence="9" id="KW-0479">Metal-binding</keyword>
<dbReference type="STRING" id="933388.S8B4D0"/>
<dbReference type="EMBL" id="KB644411">
    <property type="protein sequence ID" value="EPS29377.1"/>
    <property type="molecule type" value="Genomic_DNA"/>
</dbReference>
<dbReference type="AlphaFoldDB" id="S8B4D0"/>
<dbReference type="Pfam" id="PF05730">
    <property type="entry name" value="CFEM"/>
    <property type="match status" value="1"/>
</dbReference>
<evidence type="ECO:0000256" key="5">
    <source>
        <dbReference type="ARBA" id="ARBA00022622"/>
    </source>
</evidence>
<keyword evidence="4" id="KW-0964">Secreted</keyword>
<evidence type="ECO:0000313" key="13">
    <source>
        <dbReference type="Proteomes" id="UP000019376"/>
    </source>
</evidence>
<comment type="similarity">
    <text evidence="3">Belongs to the RBT5 family.</text>
</comment>
<organism evidence="12 13">
    <name type="scientific">Penicillium oxalicum (strain 114-2 / CGMCC 5302)</name>
    <name type="common">Penicillium decumbens</name>
    <dbReference type="NCBI Taxonomy" id="933388"/>
    <lineage>
        <taxon>Eukaryota</taxon>
        <taxon>Fungi</taxon>
        <taxon>Dikarya</taxon>
        <taxon>Ascomycota</taxon>
        <taxon>Pezizomycotina</taxon>
        <taxon>Eurotiomycetes</taxon>
        <taxon>Eurotiomycetidae</taxon>
        <taxon>Eurotiales</taxon>
        <taxon>Aspergillaceae</taxon>
        <taxon>Penicillium</taxon>
    </lineage>
</organism>
<evidence type="ECO:0000256" key="4">
    <source>
        <dbReference type="ARBA" id="ARBA00022525"/>
    </source>
</evidence>
<dbReference type="Proteomes" id="UP000019376">
    <property type="component" value="Unassembled WGS sequence"/>
</dbReference>
<evidence type="ECO:0000256" key="10">
    <source>
        <dbReference type="SAM" id="MobiDB-lite"/>
    </source>
</evidence>
<feature type="binding site" description="axial binding residue" evidence="9">
    <location>
        <position position="35"/>
    </location>
    <ligand>
        <name>heme</name>
        <dbReference type="ChEBI" id="CHEBI:30413"/>
    </ligand>
    <ligandPart>
        <name>Fe</name>
        <dbReference type="ChEBI" id="CHEBI:18248"/>
    </ligandPart>
</feature>
<feature type="region of interest" description="Disordered" evidence="10">
    <location>
        <begin position="66"/>
        <end position="134"/>
    </location>
</feature>
<sequence length="134" mass="13827">MTAAEIAHKVTEVSTCLNRCLNEGAAVAGCISQWDTDCTCTSPAFKDTVQMCLTISCTPNDVTAAGEVHKERCRATRSAPTGAGEKPSGEKPTGEESSGGKPTGEKPTGEESSAEKPSGDMPSDMPSGMPTESE</sequence>
<feature type="disulfide bond" evidence="9">
    <location>
        <begin position="40"/>
        <end position="73"/>
    </location>
</feature>
<protein>
    <recommendedName>
        <fullName evidence="11">CFEM domain-containing protein</fullName>
    </recommendedName>
</protein>
<reference evidence="12 13" key="1">
    <citation type="journal article" date="2013" name="PLoS ONE">
        <title>Genomic and secretomic analyses reveal unique features of the lignocellulolytic enzyme system of Penicillium decumbens.</title>
        <authorList>
            <person name="Liu G."/>
            <person name="Zhang L."/>
            <person name="Wei X."/>
            <person name="Zou G."/>
            <person name="Qin Y."/>
            <person name="Ma L."/>
            <person name="Li J."/>
            <person name="Zheng H."/>
            <person name="Wang S."/>
            <person name="Wang C."/>
            <person name="Xun L."/>
            <person name="Zhao G.-P."/>
            <person name="Zhou Z."/>
            <person name="Qu Y."/>
        </authorList>
    </citation>
    <scope>NUCLEOTIDE SEQUENCE [LARGE SCALE GENOMIC DNA]</scope>
    <source>
        <strain evidence="13">114-2 / CGMCC 5302</strain>
    </source>
</reference>
<dbReference type="GO" id="GO:0046872">
    <property type="term" value="F:metal ion binding"/>
    <property type="evidence" value="ECO:0007669"/>
    <property type="project" value="UniProtKB-UniRule"/>
</dbReference>
<keyword evidence="9" id="KW-0408">Iron</keyword>